<dbReference type="Pfam" id="PF01402">
    <property type="entry name" value="RHH_1"/>
    <property type="match status" value="1"/>
</dbReference>
<dbReference type="GO" id="GO:0003677">
    <property type="term" value="F:DNA binding"/>
    <property type="evidence" value="ECO:0007669"/>
    <property type="project" value="UniProtKB-KW"/>
</dbReference>
<dbReference type="Proteomes" id="UP000007113">
    <property type="component" value="Chromosome"/>
</dbReference>
<dbReference type="AlphaFoldDB" id="G8P1C2"/>
<organism evidence="2 3">
    <name type="scientific">Granulicella mallensis (strain ATCC BAA-1857 / DSM 23137 / MP5ACTX8)</name>
    <dbReference type="NCBI Taxonomy" id="682795"/>
    <lineage>
        <taxon>Bacteria</taxon>
        <taxon>Pseudomonadati</taxon>
        <taxon>Acidobacteriota</taxon>
        <taxon>Terriglobia</taxon>
        <taxon>Terriglobales</taxon>
        <taxon>Acidobacteriaceae</taxon>
        <taxon>Granulicella</taxon>
    </lineage>
</organism>
<keyword evidence="3" id="KW-1185">Reference proteome</keyword>
<dbReference type="PANTHER" id="PTHR40688">
    <property type="match status" value="1"/>
</dbReference>
<proteinExistence type="predicted"/>
<dbReference type="Gene3D" id="1.10.1220.170">
    <property type="match status" value="1"/>
</dbReference>
<dbReference type="InterPro" id="IPR052991">
    <property type="entry name" value="Non-func_TypeII_TA_Antitoxin"/>
</dbReference>
<dbReference type="eggNOG" id="COG3905">
    <property type="taxonomic scope" value="Bacteria"/>
</dbReference>
<dbReference type="GO" id="GO:0006355">
    <property type="term" value="P:regulation of DNA-templated transcription"/>
    <property type="evidence" value="ECO:0007669"/>
    <property type="project" value="InterPro"/>
</dbReference>
<evidence type="ECO:0000259" key="1">
    <source>
        <dbReference type="Pfam" id="PF01402"/>
    </source>
</evidence>
<dbReference type="KEGG" id="gma:AciX8_3857"/>
<evidence type="ECO:0000313" key="2">
    <source>
        <dbReference type="EMBL" id="AEU38140.1"/>
    </source>
</evidence>
<dbReference type="OrthoDB" id="9812023at2"/>
<evidence type="ECO:0000313" key="3">
    <source>
        <dbReference type="Proteomes" id="UP000007113"/>
    </source>
</evidence>
<dbReference type="RefSeq" id="WP_014267011.1">
    <property type="nucleotide sequence ID" value="NC_016631.1"/>
</dbReference>
<protein>
    <submittedName>
        <fullName evidence="2">CopG-like domain-containing protein DNA-binding</fullName>
    </submittedName>
</protein>
<reference evidence="2 3" key="1">
    <citation type="submission" date="2011-11" db="EMBL/GenBank/DDBJ databases">
        <title>Complete sequence of Granulicella mallensis MP5ACTX8.</title>
        <authorList>
            <consortium name="US DOE Joint Genome Institute"/>
            <person name="Lucas S."/>
            <person name="Copeland A."/>
            <person name="Lapidus A."/>
            <person name="Cheng J.-F."/>
            <person name="Goodwin L."/>
            <person name="Pitluck S."/>
            <person name="Peters L."/>
            <person name="Lu M."/>
            <person name="Detter J.C."/>
            <person name="Han C."/>
            <person name="Tapia R."/>
            <person name="Land M."/>
            <person name="Hauser L."/>
            <person name="Kyrpides N."/>
            <person name="Ivanova N."/>
            <person name="Mikhailova N."/>
            <person name="Pagani I."/>
            <person name="Rawat S."/>
            <person name="Mannisto M."/>
            <person name="Haggblom M."/>
            <person name="Woyke T."/>
        </authorList>
    </citation>
    <scope>NUCLEOTIDE SEQUENCE [LARGE SCALE GENOMIC DNA]</scope>
    <source>
        <strain evidence="3">ATCC BAA-1857 / DSM 23137 / MP5ACTX8</strain>
    </source>
</reference>
<dbReference type="InterPro" id="IPR002145">
    <property type="entry name" value="CopG"/>
</dbReference>
<feature type="domain" description="Ribbon-helix-helix protein CopG" evidence="1">
    <location>
        <begin position="5"/>
        <end position="42"/>
    </location>
</feature>
<sequence>MSLQTVTFKVSEESIAMIDEIAASRQVDRSEILSEALATYLADHENLLADLEEADRQIEAGDFVTHEEIVARYEARIRGAKAA</sequence>
<dbReference type="HOGENOM" id="CLU_155311_5_3_0"/>
<dbReference type="PANTHER" id="PTHR40688:SF2">
    <property type="entry name" value="RIBBON-HELIX-HELIX PROTEIN COPG DOMAIN-CONTAINING PROTEIN"/>
    <property type="match status" value="1"/>
</dbReference>
<dbReference type="EMBL" id="CP003130">
    <property type="protein sequence ID" value="AEU38140.1"/>
    <property type="molecule type" value="Genomic_DNA"/>
</dbReference>
<name>G8P1C2_GRAMM</name>
<gene>
    <name evidence="2" type="ordered locus">AciX8_3857</name>
</gene>
<accession>G8P1C2</accession>
<keyword evidence="2" id="KW-0238">DNA-binding</keyword>